<evidence type="ECO:0008006" key="3">
    <source>
        <dbReference type="Google" id="ProtNLM"/>
    </source>
</evidence>
<protein>
    <recommendedName>
        <fullName evidence="3">Berberine/berberine-like domain-containing protein</fullName>
    </recommendedName>
</protein>
<evidence type="ECO:0000313" key="1">
    <source>
        <dbReference type="EMBL" id="EFI92810.1"/>
    </source>
</evidence>
<sequence length="82" mass="9161">MKGMEVIKGLGDALSAYTSDVDGQDLSGCYIYPNYALADVRMVDMYGENLEEKREVRERVDPNRLMALAGGFKVWMNDAIPP</sequence>
<feature type="non-terminal residue" evidence="1">
    <location>
        <position position="82"/>
    </location>
</feature>
<keyword evidence="2" id="KW-1185">Reference proteome</keyword>
<dbReference type="OrthoDB" id="2151789at2759"/>
<organism evidence="2">
    <name type="scientific">Schizophyllum commune (strain H4-8 / FGSC 9210)</name>
    <name type="common">Split gill fungus</name>
    <dbReference type="NCBI Taxonomy" id="578458"/>
    <lineage>
        <taxon>Eukaryota</taxon>
        <taxon>Fungi</taxon>
        <taxon>Dikarya</taxon>
        <taxon>Basidiomycota</taxon>
        <taxon>Agaricomycotina</taxon>
        <taxon>Agaricomycetes</taxon>
        <taxon>Agaricomycetidae</taxon>
        <taxon>Agaricales</taxon>
        <taxon>Schizophyllaceae</taxon>
        <taxon>Schizophyllum</taxon>
    </lineage>
</organism>
<accession>D8QGR1</accession>
<dbReference type="Proteomes" id="UP000007431">
    <property type="component" value="Unassembled WGS sequence"/>
</dbReference>
<dbReference type="VEuPathDB" id="FungiDB:SCHCODRAFT_01161072"/>
<reference evidence="1 2" key="1">
    <citation type="journal article" date="2010" name="Nat. Biotechnol.">
        <title>Genome sequence of the model mushroom Schizophyllum commune.</title>
        <authorList>
            <person name="Ohm R.A."/>
            <person name="de Jong J.F."/>
            <person name="Lugones L.G."/>
            <person name="Aerts A."/>
            <person name="Kothe E."/>
            <person name="Stajich J.E."/>
            <person name="de Vries R.P."/>
            <person name="Record E."/>
            <person name="Levasseur A."/>
            <person name="Baker S.E."/>
            <person name="Bartholomew K.A."/>
            <person name="Coutinho P.M."/>
            <person name="Erdmann S."/>
            <person name="Fowler T.J."/>
            <person name="Gathman A.C."/>
            <person name="Lombard V."/>
            <person name="Henrissat B."/>
            <person name="Knabe N."/>
            <person name="Kuees U."/>
            <person name="Lilly W.W."/>
            <person name="Lindquist E."/>
            <person name="Lucas S."/>
            <person name="Magnuson J.K."/>
            <person name="Piumi F."/>
            <person name="Raudaskoski M."/>
            <person name="Salamov A."/>
            <person name="Schmutz J."/>
            <person name="Schwarze F.W.M.R."/>
            <person name="vanKuyk P.A."/>
            <person name="Horton J.S."/>
            <person name="Grigoriev I.V."/>
            <person name="Woesten H.A.B."/>
        </authorList>
    </citation>
    <scope>NUCLEOTIDE SEQUENCE [LARGE SCALE GENOMIC DNA]</scope>
    <source>
        <strain evidence="2">H4-8 / FGSC 9210</strain>
    </source>
</reference>
<evidence type="ECO:0000313" key="2">
    <source>
        <dbReference type="Proteomes" id="UP000007431"/>
    </source>
</evidence>
<name>D8QGR1_SCHCM</name>
<dbReference type="eggNOG" id="ENOG502RD4M">
    <property type="taxonomic scope" value="Eukaryota"/>
</dbReference>
<proteinExistence type="predicted"/>
<dbReference type="AlphaFoldDB" id="D8QGR1"/>
<dbReference type="GeneID" id="9597788"/>
<dbReference type="EMBL" id="GL377312">
    <property type="protein sequence ID" value="EFI92810.1"/>
    <property type="molecule type" value="Genomic_DNA"/>
</dbReference>
<dbReference type="HOGENOM" id="CLU_2559605_0_0_1"/>
<dbReference type="RefSeq" id="XP_003027713.1">
    <property type="nucleotide sequence ID" value="XM_003027667.1"/>
</dbReference>
<gene>
    <name evidence="1" type="ORF">SCHCODRAFT_113051</name>
</gene>
<dbReference type="InParanoid" id="D8QGR1"/>
<dbReference type="KEGG" id="scm:SCHCO_01161072"/>